<protein>
    <recommendedName>
        <fullName evidence="4">DUF998 domain-containing protein</fullName>
    </recommendedName>
</protein>
<dbReference type="Proteomes" id="UP000183104">
    <property type="component" value="Unassembled WGS sequence"/>
</dbReference>
<gene>
    <name evidence="2" type="ORF">SAMN05661077_0031</name>
</gene>
<feature type="transmembrane region" description="Helical" evidence="1">
    <location>
        <begin position="52"/>
        <end position="72"/>
    </location>
</feature>
<reference evidence="3" key="1">
    <citation type="submission" date="2016-10" db="EMBL/GenBank/DDBJ databases">
        <authorList>
            <person name="Varghese N."/>
        </authorList>
    </citation>
    <scope>NUCLEOTIDE SEQUENCE [LARGE SCALE GENOMIC DNA]</scope>
    <source>
        <strain evidence="3">HL 19</strain>
    </source>
</reference>
<dbReference type="RefSeq" id="WP_054964635.1">
    <property type="nucleotide sequence ID" value="NZ_FMUN01000010.1"/>
</dbReference>
<organism evidence="2 3">
    <name type="scientific">Thiohalorhabdus denitrificans</name>
    <dbReference type="NCBI Taxonomy" id="381306"/>
    <lineage>
        <taxon>Bacteria</taxon>
        <taxon>Pseudomonadati</taxon>
        <taxon>Pseudomonadota</taxon>
        <taxon>Gammaproteobacteria</taxon>
        <taxon>Thiohalorhabdales</taxon>
        <taxon>Thiohalorhabdaceae</taxon>
        <taxon>Thiohalorhabdus</taxon>
    </lineage>
</organism>
<feature type="transmembrane region" description="Helical" evidence="1">
    <location>
        <begin position="179"/>
        <end position="198"/>
    </location>
</feature>
<dbReference type="InterPro" id="IPR009339">
    <property type="entry name" value="DUF998"/>
</dbReference>
<evidence type="ECO:0000256" key="1">
    <source>
        <dbReference type="SAM" id="Phobius"/>
    </source>
</evidence>
<feature type="transmembrane region" description="Helical" evidence="1">
    <location>
        <begin position="147"/>
        <end position="167"/>
    </location>
</feature>
<evidence type="ECO:0000313" key="3">
    <source>
        <dbReference type="Proteomes" id="UP000183104"/>
    </source>
</evidence>
<dbReference type="AlphaFoldDB" id="A0A1G5HN82"/>
<feature type="transmembrane region" description="Helical" evidence="1">
    <location>
        <begin position="6"/>
        <end position="31"/>
    </location>
</feature>
<feature type="transmembrane region" description="Helical" evidence="1">
    <location>
        <begin position="119"/>
        <end position="141"/>
    </location>
</feature>
<dbReference type="EMBL" id="FMUN01000010">
    <property type="protein sequence ID" value="SCY65236.1"/>
    <property type="molecule type" value="Genomic_DNA"/>
</dbReference>
<sequence>MVTATLLGGGLLAPLVYVAGILYAAAAYPGYRHSRQFTSELGTEPSPRATHFNNALCASGVLLVLFALGVALALGPGLLAYLIALGLGVYGATTTVMGRYPCDPGCPATPRSFPGVMHVLAGLLGSLALAMTMLMVAVALWPDGRGFALYSLITALSALLILLGIWFRYSAEVQGVVQRLYSAVTLTWVVGLSVALLGQ</sequence>
<name>A0A1G5HN82_9GAMM</name>
<dbReference type="Pfam" id="PF06197">
    <property type="entry name" value="DUF998"/>
    <property type="match status" value="1"/>
</dbReference>
<keyword evidence="3" id="KW-1185">Reference proteome</keyword>
<keyword evidence="1" id="KW-0472">Membrane</keyword>
<dbReference type="OrthoDB" id="679392at2"/>
<proteinExistence type="predicted"/>
<accession>A0A1G5HN82</accession>
<evidence type="ECO:0000313" key="2">
    <source>
        <dbReference type="EMBL" id="SCY65236.1"/>
    </source>
</evidence>
<evidence type="ECO:0008006" key="4">
    <source>
        <dbReference type="Google" id="ProtNLM"/>
    </source>
</evidence>
<keyword evidence="1" id="KW-0812">Transmembrane</keyword>
<keyword evidence="1" id="KW-1133">Transmembrane helix</keyword>